<comment type="caution">
    <text evidence="4">The sequence shown here is derived from an EMBL/GenBank/DDBJ whole genome shotgun (WGS) entry which is preliminary data.</text>
</comment>
<dbReference type="GO" id="GO:0003700">
    <property type="term" value="F:DNA-binding transcription factor activity"/>
    <property type="evidence" value="ECO:0007669"/>
    <property type="project" value="InterPro"/>
</dbReference>
<organism evidence="4 5">
    <name type="scientific">Lacrimispora amygdalina</name>
    <dbReference type="NCBI Taxonomy" id="253257"/>
    <lineage>
        <taxon>Bacteria</taxon>
        <taxon>Bacillati</taxon>
        <taxon>Bacillota</taxon>
        <taxon>Clostridia</taxon>
        <taxon>Lachnospirales</taxon>
        <taxon>Lachnospiraceae</taxon>
        <taxon>Lacrimispora</taxon>
    </lineage>
</organism>
<name>A0A3E2N5L8_9FIRM</name>
<reference evidence="4 5" key="1">
    <citation type="submission" date="2018-07" db="EMBL/GenBank/DDBJ databases">
        <title>New species, Clostridium PI-S10-A1B.</title>
        <authorList>
            <person name="Krishna G."/>
            <person name="Summeta K."/>
            <person name="Shikha S."/>
            <person name="Prabhu P.B."/>
            <person name="Suresh K."/>
        </authorList>
    </citation>
    <scope>NUCLEOTIDE SEQUENCE [LARGE SCALE GENOMIC DNA]</scope>
    <source>
        <strain evidence="4 5">PI-S10-A1B</strain>
    </source>
</reference>
<dbReference type="GO" id="GO:0043565">
    <property type="term" value="F:sequence-specific DNA binding"/>
    <property type="evidence" value="ECO:0007669"/>
    <property type="project" value="InterPro"/>
</dbReference>
<feature type="domain" description="HTH araC/xylS-type" evidence="3">
    <location>
        <begin position="1"/>
        <end position="44"/>
    </location>
</feature>
<sequence length="50" mass="5804">MPDFAYEGCSVKAASLSVGYRNEGHFIDLFRRYYNFTPGELLRTKNVKKL</sequence>
<dbReference type="SUPFAM" id="SSF46689">
    <property type="entry name" value="Homeodomain-like"/>
    <property type="match status" value="1"/>
</dbReference>
<dbReference type="RefSeq" id="WP_117419574.1">
    <property type="nucleotide sequence ID" value="NZ_BRPJ01000034.1"/>
</dbReference>
<gene>
    <name evidence="4" type="ORF">DS742_24570</name>
</gene>
<evidence type="ECO:0000259" key="3">
    <source>
        <dbReference type="PROSITE" id="PS01124"/>
    </source>
</evidence>
<dbReference type="AlphaFoldDB" id="A0A3E2N5L8"/>
<dbReference type="EMBL" id="QOHO01000096">
    <property type="protein sequence ID" value="RFZ76262.1"/>
    <property type="molecule type" value="Genomic_DNA"/>
</dbReference>
<dbReference type="InterPro" id="IPR018060">
    <property type="entry name" value="HTH_AraC"/>
</dbReference>
<dbReference type="PROSITE" id="PS01124">
    <property type="entry name" value="HTH_ARAC_FAMILY_2"/>
    <property type="match status" value="1"/>
</dbReference>
<keyword evidence="2" id="KW-0804">Transcription</keyword>
<evidence type="ECO:0000313" key="5">
    <source>
        <dbReference type="Proteomes" id="UP000260680"/>
    </source>
</evidence>
<accession>A0A3E2N5L8</accession>
<protein>
    <submittedName>
        <fullName evidence="4">AraC family transcriptional regulator</fullName>
    </submittedName>
</protein>
<dbReference type="InterPro" id="IPR009057">
    <property type="entry name" value="Homeodomain-like_sf"/>
</dbReference>
<dbReference type="OrthoDB" id="9782503at2"/>
<proteinExistence type="predicted"/>
<keyword evidence="1" id="KW-0805">Transcription regulation</keyword>
<evidence type="ECO:0000313" key="4">
    <source>
        <dbReference type="EMBL" id="RFZ76262.1"/>
    </source>
</evidence>
<dbReference type="Gene3D" id="1.10.10.60">
    <property type="entry name" value="Homeodomain-like"/>
    <property type="match status" value="1"/>
</dbReference>
<evidence type="ECO:0000256" key="1">
    <source>
        <dbReference type="ARBA" id="ARBA00023015"/>
    </source>
</evidence>
<evidence type="ECO:0000256" key="2">
    <source>
        <dbReference type="ARBA" id="ARBA00023163"/>
    </source>
</evidence>
<dbReference type="Proteomes" id="UP000260680">
    <property type="component" value="Unassembled WGS sequence"/>
</dbReference>
<dbReference type="Pfam" id="PF00165">
    <property type="entry name" value="HTH_AraC"/>
    <property type="match status" value="1"/>
</dbReference>